<dbReference type="EMBL" id="MNPJ01000020">
    <property type="protein sequence ID" value="OQS54412.1"/>
    <property type="molecule type" value="Genomic_DNA"/>
</dbReference>
<keyword evidence="2" id="KW-1185">Reference proteome</keyword>
<protein>
    <submittedName>
        <fullName evidence="1">Uncharacterized protein</fullName>
    </submittedName>
</protein>
<gene>
    <name evidence="1" type="ORF">EHP00_1733</name>
</gene>
<dbReference type="VEuPathDB" id="MicrosporidiaDB:EHP00_1733"/>
<comment type="caution">
    <text evidence="1">The sequence shown here is derived from an EMBL/GenBank/DDBJ whole genome shotgun (WGS) entry which is preliminary data.</text>
</comment>
<accession>A0A1W0E5D7</accession>
<dbReference type="Proteomes" id="UP000192758">
    <property type="component" value="Unassembled WGS sequence"/>
</dbReference>
<proteinExistence type="predicted"/>
<evidence type="ECO:0000313" key="1">
    <source>
        <dbReference type="EMBL" id="OQS54412.1"/>
    </source>
</evidence>
<name>A0A1W0E5D7_9MICR</name>
<dbReference type="AlphaFoldDB" id="A0A1W0E5D7"/>
<reference evidence="1 2" key="1">
    <citation type="journal article" date="2017" name="Environ. Microbiol.">
        <title>Decay of the glycolytic pathway and adaptation to intranuclear parasitism within Enterocytozoonidae microsporidia.</title>
        <authorList>
            <person name="Wiredu Boakye D."/>
            <person name="Jaroenlak P."/>
            <person name="Prachumwat A."/>
            <person name="Williams T.A."/>
            <person name="Bateman K.S."/>
            <person name="Itsathitphaisarn O."/>
            <person name="Sritunyalucksana K."/>
            <person name="Paszkiewicz K.H."/>
            <person name="Moore K.A."/>
            <person name="Stentiford G.D."/>
            <person name="Williams B.A."/>
        </authorList>
    </citation>
    <scope>NUCLEOTIDE SEQUENCE [LARGE SCALE GENOMIC DNA]</scope>
    <source>
        <strain evidence="1 2">TH1</strain>
    </source>
</reference>
<organism evidence="1 2">
    <name type="scientific">Ecytonucleospora hepatopenaei</name>
    <dbReference type="NCBI Taxonomy" id="646526"/>
    <lineage>
        <taxon>Eukaryota</taxon>
        <taxon>Fungi</taxon>
        <taxon>Fungi incertae sedis</taxon>
        <taxon>Microsporidia</taxon>
        <taxon>Enterocytozoonidae</taxon>
        <taxon>Ecytonucleospora</taxon>
    </lineage>
</organism>
<sequence length="166" mass="19835">MFIFNYLFLNCILSTKHIITHLNDKHTINEFSYPNLNRYFTVFIPEPELLKLEKEVKEHINKHSLSVFLNLKIVNKEIILDFTESVRECMEETMQFIEENFKKEIMKKYSYYTEGFSLKRFFTSNYSDALLGKEEVEKFNRFLRAIAWILAIQTLPTLKCLIILTG</sequence>
<evidence type="ECO:0000313" key="2">
    <source>
        <dbReference type="Proteomes" id="UP000192758"/>
    </source>
</evidence>